<organism evidence="2 3">
    <name type="scientific">Ascosphaera apis ARSEF 7405</name>
    <dbReference type="NCBI Taxonomy" id="392613"/>
    <lineage>
        <taxon>Eukaryota</taxon>
        <taxon>Fungi</taxon>
        <taxon>Dikarya</taxon>
        <taxon>Ascomycota</taxon>
        <taxon>Pezizomycotina</taxon>
        <taxon>Eurotiomycetes</taxon>
        <taxon>Eurotiomycetidae</taxon>
        <taxon>Onygenales</taxon>
        <taxon>Ascosphaeraceae</taxon>
        <taxon>Ascosphaera</taxon>
    </lineage>
</organism>
<dbReference type="OrthoDB" id="3692311at2759"/>
<protein>
    <submittedName>
        <fullName evidence="2">Uncharacterized protein</fullName>
    </submittedName>
</protein>
<evidence type="ECO:0000313" key="2">
    <source>
        <dbReference type="EMBL" id="KZZ86602.1"/>
    </source>
</evidence>
<proteinExistence type="predicted"/>
<evidence type="ECO:0000313" key="3">
    <source>
        <dbReference type="Proteomes" id="UP000242877"/>
    </source>
</evidence>
<sequence>MLDMIPEIPFGLIQEACTGEIQGRTPQPLICPAQKILNGTAKFLFTKNGQTIPTEKFSAVLPSKLSARVSILLNTAIPPGLIGFALYGGLPYSNLSIYGSARSPGTWKKGVSLTSQPGAPFIGAAANATVITDHEVFNPTYAWCVLSIVSSCVLITLGVGNALCNFRTLTPNMFDPVMGWTYMNPYMPLPPSSPDESEYPLAVEARLGALGKMTVRLGRPYDQTWATAQEKDDRFEALREVVLFEHNDPDQTDVEVEEPHHRETIYAPIVLGFKDKVRRLGRKDIYQSSSRSQIPIKEQPNETGSSEV</sequence>
<accession>A0A162IBI8</accession>
<keyword evidence="3" id="KW-1185">Reference proteome</keyword>
<dbReference type="VEuPathDB" id="FungiDB:AAP_06391"/>
<gene>
    <name evidence="2" type="ORF">AAP_06391</name>
</gene>
<dbReference type="Proteomes" id="UP000242877">
    <property type="component" value="Unassembled WGS sequence"/>
</dbReference>
<name>A0A162IBI8_9EURO</name>
<reference evidence="2 3" key="1">
    <citation type="journal article" date="2016" name="Genome Biol. Evol.">
        <title>Divergent and convergent evolution of fungal pathogenicity.</title>
        <authorList>
            <person name="Shang Y."/>
            <person name="Xiao G."/>
            <person name="Zheng P."/>
            <person name="Cen K."/>
            <person name="Zhan S."/>
            <person name="Wang C."/>
        </authorList>
    </citation>
    <scope>NUCLEOTIDE SEQUENCE [LARGE SCALE GENOMIC DNA]</scope>
    <source>
        <strain evidence="2 3">ARSEF 7405</strain>
    </source>
</reference>
<dbReference type="AlphaFoldDB" id="A0A162IBI8"/>
<dbReference type="EMBL" id="AZGZ01000056">
    <property type="protein sequence ID" value="KZZ86602.1"/>
    <property type="molecule type" value="Genomic_DNA"/>
</dbReference>
<comment type="caution">
    <text evidence="2">The sequence shown here is derived from an EMBL/GenBank/DDBJ whole genome shotgun (WGS) entry which is preliminary data.</text>
</comment>
<evidence type="ECO:0000256" key="1">
    <source>
        <dbReference type="SAM" id="MobiDB-lite"/>
    </source>
</evidence>
<feature type="region of interest" description="Disordered" evidence="1">
    <location>
        <begin position="288"/>
        <end position="308"/>
    </location>
</feature>